<proteinExistence type="predicted"/>
<accession>A0A5N6VZ77</accession>
<sequence length="59" mass="6922">MQRTRSSSAYWPLAVFFAMFARTLDGPTSMKRWMVLFRWIRSFCVSILAILVSLSVLYL</sequence>
<name>A0A5N6VZ77_9EURO</name>
<reference evidence="3" key="1">
    <citation type="submission" date="2019-04" db="EMBL/GenBank/DDBJ databases">
        <title>Friends and foes A comparative genomics studyof 23 Aspergillus species from section Flavi.</title>
        <authorList>
            <consortium name="DOE Joint Genome Institute"/>
            <person name="Kjaerbolling I."/>
            <person name="Vesth T."/>
            <person name="Frisvad J.C."/>
            <person name="Nybo J.L."/>
            <person name="Theobald S."/>
            <person name="Kildgaard S."/>
            <person name="Isbrandt T."/>
            <person name="Kuo A."/>
            <person name="Sato A."/>
            <person name="Lyhne E.K."/>
            <person name="Kogle M.E."/>
            <person name="Wiebenga A."/>
            <person name="Kun R.S."/>
            <person name="Lubbers R.J."/>
            <person name="Makela M.R."/>
            <person name="Barry K."/>
            <person name="Chovatia M."/>
            <person name="Clum A."/>
            <person name="Daum C."/>
            <person name="Haridas S."/>
            <person name="He G."/>
            <person name="LaButti K."/>
            <person name="Lipzen A."/>
            <person name="Mondo S."/>
            <person name="Riley R."/>
            <person name="Salamov A."/>
            <person name="Simmons B.A."/>
            <person name="Magnuson J.K."/>
            <person name="Henrissat B."/>
            <person name="Mortensen U.H."/>
            <person name="Larsen T.O."/>
            <person name="Devries R.P."/>
            <person name="Grigoriev I.V."/>
            <person name="Machida M."/>
            <person name="Baker S.E."/>
            <person name="Andersen M.R."/>
        </authorList>
    </citation>
    <scope>NUCLEOTIDE SEQUENCE [LARGE SCALE GENOMIC DNA]</scope>
    <source>
        <strain evidence="3">CBS 130015</strain>
    </source>
</reference>
<keyword evidence="1" id="KW-0472">Membrane</keyword>
<keyword evidence="1" id="KW-0812">Transmembrane</keyword>
<organism evidence="2 3">
    <name type="scientific">Aspergillus transmontanensis</name>
    <dbReference type="NCBI Taxonomy" id="1034304"/>
    <lineage>
        <taxon>Eukaryota</taxon>
        <taxon>Fungi</taxon>
        <taxon>Dikarya</taxon>
        <taxon>Ascomycota</taxon>
        <taxon>Pezizomycotina</taxon>
        <taxon>Eurotiomycetes</taxon>
        <taxon>Eurotiomycetidae</taxon>
        <taxon>Eurotiales</taxon>
        <taxon>Aspergillaceae</taxon>
        <taxon>Aspergillus</taxon>
        <taxon>Aspergillus subgen. Circumdati</taxon>
    </lineage>
</organism>
<keyword evidence="3" id="KW-1185">Reference proteome</keyword>
<dbReference type="Proteomes" id="UP000325433">
    <property type="component" value="Unassembled WGS sequence"/>
</dbReference>
<gene>
    <name evidence="2" type="ORF">BDV41DRAFT_535543</name>
</gene>
<dbReference type="EMBL" id="ML738322">
    <property type="protein sequence ID" value="KAE8313944.1"/>
    <property type="molecule type" value="Genomic_DNA"/>
</dbReference>
<evidence type="ECO:0000313" key="2">
    <source>
        <dbReference type="EMBL" id="KAE8313944.1"/>
    </source>
</evidence>
<evidence type="ECO:0000256" key="1">
    <source>
        <dbReference type="SAM" id="Phobius"/>
    </source>
</evidence>
<protein>
    <submittedName>
        <fullName evidence="2">Uncharacterized protein</fullName>
    </submittedName>
</protein>
<dbReference type="AlphaFoldDB" id="A0A5N6VZ77"/>
<evidence type="ECO:0000313" key="3">
    <source>
        <dbReference type="Proteomes" id="UP000325433"/>
    </source>
</evidence>
<keyword evidence="1" id="KW-1133">Transmembrane helix</keyword>
<feature type="transmembrane region" description="Helical" evidence="1">
    <location>
        <begin position="36"/>
        <end position="58"/>
    </location>
</feature>
<feature type="transmembrane region" description="Helical" evidence="1">
    <location>
        <begin position="7"/>
        <end position="24"/>
    </location>
</feature>